<evidence type="ECO:0000256" key="9">
    <source>
        <dbReference type="ARBA" id="ARBA00023136"/>
    </source>
</evidence>
<sequence>MTDKPVLTLRDLSIEFPTPAGIVKAVKHLDLTIETGRRVGFVGESGSGKTTTALAVMQMLAEPGRISGGTIDLAGTDVLALSEEDMRQTRLSRIAYIPQGAMNSLNPVMRIEPQMWDGIIAHEGHVDRAALKERSDAALVSVGLPVHTAELYPHELSGGMKQRVCIAMGIILNPELIIADEPTSALDVVTQRQVMQTLKDIQRTIGSGLILIGHDMGLMAQSVDELAVLKDGELVEHGTVQQILEAPKHPYTKDLISSVPLVGGESFLNPDRGAAAPARDSSEPLLRFEHVRKDYGAVTALHPMSFTLQGDTPQIISIVGQSGSGKSTMGSIMLGFNPPSEGRVLFEGQDIQSMSQAQSLDFRKNVQAVFQDPYACFNPFYRVNHALKFPFRKFGLAKNEAHTQRAMEEACAAVGLDPDLVLQRYPHQLSGGQRQRLIVARALMLSPKLLIADEPVSMVDASLRASILANIYDLKDKYGISILYITHDLATAYHVSDYVMVLFKGHVVEAGPPKEVIGAPQHPYTQLLIDSIPWPDLSRAWGDGRLDWDPAEKEAAAAKVDAVYRGEVTGFDLAKAARRA</sequence>
<dbReference type="GO" id="GO:0005524">
    <property type="term" value="F:ATP binding"/>
    <property type="evidence" value="ECO:0007669"/>
    <property type="project" value="UniProtKB-KW"/>
</dbReference>
<dbReference type="Pfam" id="PF00005">
    <property type="entry name" value="ABC_tran"/>
    <property type="match status" value="2"/>
</dbReference>
<dbReference type="PANTHER" id="PTHR43297:SF14">
    <property type="entry name" value="ATPASE AAA-TYPE CORE DOMAIN-CONTAINING PROTEIN"/>
    <property type="match status" value="1"/>
</dbReference>
<dbReference type="PROSITE" id="PS50893">
    <property type="entry name" value="ABC_TRANSPORTER_2"/>
    <property type="match status" value="2"/>
</dbReference>
<dbReference type="GO" id="GO:0005886">
    <property type="term" value="C:plasma membrane"/>
    <property type="evidence" value="ECO:0007669"/>
    <property type="project" value="UniProtKB-SubCell"/>
</dbReference>
<protein>
    <submittedName>
        <fullName evidence="11">Peptide/nickel transport system ATP-binding protein</fullName>
    </submittedName>
</protein>
<dbReference type="SUPFAM" id="SSF52540">
    <property type="entry name" value="P-loop containing nucleoside triphosphate hydrolases"/>
    <property type="match status" value="2"/>
</dbReference>
<comment type="subcellular location">
    <subcellularLocation>
        <location evidence="1">Cell inner membrane</location>
        <topology evidence="1">Peripheral membrane protein</topology>
    </subcellularLocation>
</comment>
<evidence type="ECO:0000256" key="3">
    <source>
        <dbReference type="ARBA" id="ARBA00022448"/>
    </source>
</evidence>
<gene>
    <name evidence="11" type="ORF">C8N43_3721</name>
</gene>
<comment type="similarity">
    <text evidence="2">Belongs to the ABC transporter superfamily.</text>
</comment>
<dbReference type="Gene3D" id="3.40.50.300">
    <property type="entry name" value="P-loop containing nucleotide triphosphate hydrolases"/>
    <property type="match status" value="2"/>
</dbReference>
<dbReference type="InterPro" id="IPR003593">
    <property type="entry name" value="AAA+_ATPase"/>
</dbReference>
<dbReference type="OrthoDB" id="7793371at2"/>
<dbReference type="PROSITE" id="PS00211">
    <property type="entry name" value="ABC_TRANSPORTER_1"/>
    <property type="match status" value="2"/>
</dbReference>
<dbReference type="Pfam" id="PF08352">
    <property type="entry name" value="oligo_HPY"/>
    <property type="match status" value="2"/>
</dbReference>
<evidence type="ECO:0000256" key="8">
    <source>
        <dbReference type="ARBA" id="ARBA00022967"/>
    </source>
</evidence>
<proteinExistence type="inferred from homology"/>
<dbReference type="SMART" id="SM00382">
    <property type="entry name" value="AAA"/>
    <property type="match status" value="2"/>
</dbReference>
<evidence type="ECO:0000256" key="4">
    <source>
        <dbReference type="ARBA" id="ARBA00022475"/>
    </source>
</evidence>
<dbReference type="GO" id="GO:0016887">
    <property type="term" value="F:ATP hydrolysis activity"/>
    <property type="evidence" value="ECO:0007669"/>
    <property type="project" value="InterPro"/>
</dbReference>
<reference evidence="11 12" key="1">
    <citation type="submission" date="2018-04" db="EMBL/GenBank/DDBJ databases">
        <title>Genomic Encyclopedia of Archaeal and Bacterial Type Strains, Phase II (KMG-II): from individual species to whole genera.</title>
        <authorList>
            <person name="Goeker M."/>
        </authorList>
    </citation>
    <scope>NUCLEOTIDE SEQUENCE [LARGE SCALE GENOMIC DNA]</scope>
    <source>
        <strain evidence="11 12">DSM 100977</strain>
    </source>
</reference>
<dbReference type="Proteomes" id="UP000243978">
    <property type="component" value="Unassembled WGS sequence"/>
</dbReference>
<keyword evidence="6" id="KW-0547">Nucleotide-binding</keyword>
<evidence type="ECO:0000256" key="7">
    <source>
        <dbReference type="ARBA" id="ARBA00022840"/>
    </source>
</evidence>
<accession>A0A2T6BFQ9</accession>
<dbReference type="GO" id="GO:0015833">
    <property type="term" value="P:peptide transport"/>
    <property type="evidence" value="ECO:0007669"/>
    <property type="project" value="InterPro"/>
</dbReference>
<keyword evidence="8" id="KW-1278">Translocase</keyword>
<evidence type="ECO:0000256" key="2">
    <source>
        <dbReference type="ARBA" id="ARBA00005417"/>
    </source>
</evidence>
<evidence type="ECO:0000313" key="11">
    <source>
        <dbReference type="EMBL" id="PTX54898.1"/>
    </source>
</evidence>
<dbReference type="InterPro" id="IPR017871">
    <property type="entry name" value="ABC_transporter-like_CS"/>
</dbReference>
<evidence type="ECO:0000259" key="10">
    <source>
        <dbReference type="PROSITE" id="PS50893"/>
    </source>
</evidence>
<keyword evidence="9" id="KW-0472">Membrane</keyword>
<feature type="domain" description="ABC transporter" evidence="10">
    <location>
        <begin position="286"/>
        <end position="529"/>
    </location>
</feature>
<evidence type="ECO:0000256" key="1">
    <source>
        <dbReference type="ARBA" id="ARBA00004417"/>
    </source>
</evidence>
<keyword evidence="4" id="KW-1003">Cell membrane</keyword>
<dbReference type="InterPro" id="IPR013563">
    <property type="entry name" value="Oligopep_ABC_C"/>
</dbReference>
<dbReference type="CDD" id="cd03257">
    <property type="entry name" value="ABC_NikE_OppD_transporters"/>
    <property type="match status" value="2"/>
</dbReference>
<dbReference type="InterPro" id="IPR050388">
    <property type="entry name" value="ABC_Ni/Peptide_Import"/>
</dbReference>
<dbReference type="InterPro" id="IPR003439">
    <property type="entry name" value="ABC_transporter-like_ATP-bd"/>
</dbReference>
<organism evidence="11 12">
    <name type="scientific">Litoreibacter ponti</name>
    <dbReference type="NCBI Taxonomy" id="1510457"/>
    <lineage>
        <taxon>Bacteria</taxon>
        <taxon>Pseudomonadati</taxon>
        <taxon>Pseudomonadota</taxon>
        <taxon>Alphaproteobacteria</taxon>
        <taxon>Rhodobacterales</taxon>
        <taxon>Roseobacteraceae</taxon>
        <taxon>Litoreibacter</taxon>
    </lineage>
</organism>
<dbReference type="AlphaFoldDB" id="A0A2T6BFQ9"/>
<dbReference type="InterPro" id="IPR027417">
    <property type="entry name" value="P-loop_NTPase"/>
</dbReference>
<name>A0A2T6BFQ9_9RHOB</name>
<evidence type="ECO:0000256" key="5">
    <source>
        <dbReference type="ARBA" id="ARBA00022519"/>
    </source>
</evidence>
<keyword evidence="5" id="KW-0997">Cell inner membrane</keyword>
<dbReference type="EMBL" id="QBKS01000002">
    <property type="protein sequence ID" value="PTX54898.1"/>
    <property type="molecule type" value="Genomic_DNA"/>
</dbReference>
<keyword evidence="3" id="KW-0813">Transport</keyword>
<dbReference type="PANTHER" id="PTHR43297">
    <property type="entry name" value="OLIGOPEPTIDE TRANSPORT ATP-BINDING PROTEIN APPD"/>
    <property type="match status" value="1"/>
</dbReference>
<feature type="domain" description="ABC transporter" evidence="10">
    <location>
        <begin position="9"/>
        <end position="256"/>
    </location>
</feature>
<evidence type="ECO:0000256" key="6">
    <source>
        <dbReference type="ARBA" id="ARBA00022741"/>
    </source>
</evidence>
<dbReference type="RefSeq" id="WP_107847183.1">
    <property type="nucleotide sequence ID" value="NZ_QBKS01000002.1"/>
</dbReference>
<evidence type="ECO:0000313" key="12">
    <source>
        <dbReference type="Proteomes" id="UP000243978"/>
    </source>
</evidence>
<comment type="caution">
    <text evidence="11">The sequence shown here is derived from an EMBL/GenBank/DDBJ whole genome shotgun (WGS) entry which is preliminary data.</text>
</comment>
<keyword evidence="12" id="KW-1185">Reference proteome</keyword>
<keyword evidence="7 11" id="KW-0067">ATP-binding</keyword>